<evidence type="ECO:0000259" key="2">
    <source>
        <dbReference type="Pfam" id="PF19051"/>
    </source>
</evidence>
<dbReference type="Gene3D" id="3.30.360.10">
    <property type="entry name" value="Dihydrodipicolinate Reductase, domain 2"/>
    <property type="match status" value="1"/>
</dbReference>
<evidence type="ECO:0000313" key="3">
    <source>
        <dbReference type="EMBL" id="CAD73120.1"/>
    </source>
</evidence>
<evidence type="ECO:0000313" key="4">
    <source>
        <dbReference type="Proteomes" id="UP000001025"/>
    </source>
</evidence>
<name>Q7UUF9_RHOBA</name>
<dbReference type="HOGENOM" id="CLU_023194_24_0_0"/>
<sequence>MRSRGSATCRFTRVCLVAPIPHPTQKIAMERRSFLAASAAAATVVATQAKSARADEKQRPRRVALIGCGWYGKCDLLQLINIEPVEVVSLCDVDQKLLEECADLIASRQKSGNRPETFASYEELLAKKNVDIVLVDTPDHWHALPMIAAVEAGADVYVQKPTGVDTLESKAMLDAARRTGRVVQVGTQRRSTPHLIDAKKNVVDAGLLGNVAFAEVCCYYHMRANSNPPAIDPPPHLDYEAWTGPAPMRPYTELTHPRKWRAFMEYGNGIVGDMCVHMLDLVRWQLDLGWPKRISSVGGIMVQKDSLANITDTQTATFDFDGLDVVWTHRSWGSAPDPEYPWAAKIYGDKGTLKLSVNKFEFEPRGGGKKLSGEAVIETDKYLTDVTDKEKWALELHVASAIRGHMRDFLNAIDNRSKPVADIQQGHISSASCFMANVAMELGRTLEFDPETHTIVDDEEATKKIKRSYRAPYQHPADTA</sequence>
<dbReference type="InParanoid" id="Q7UUF9"/>
<protein>
    <submittedName>
        <fullName evidence="3">Probable NADH-dependent dehydrogenase homolog</fullName>
    </submittedName>
</protein>
<dbReference type="InterPro" id="IPR000683">
    <property type="entry name" value="Gfo/Idh/MocA-like_OxRdtase_N"/>
</dbReference>
<dbReference type="InterPro" id="IPR043906">
    <property type="entry name" value="Gfo/Idh/MocA_OxRdtase_bact_C"/>
</dbReference>
<reference evidence="3 4" key="1">
    <citation type="journal article" date="2003" name="Proc. Natl. Acad. Sci. U.S.A.">
        <title>Complete genome sequence of the marine planctomycete Pirellula sp. strain 1.</title>
        <authorList>
            <person name="Gloeckner F.O."/>
            <person name="Kube M."/>
            <person name="Bauer M."/>
            <person name="Teeling H."/>
            <person name="Lombardot T."/>
            <person name="Ludwig W."/>
            <person name="Gade D."/>
            <person name="Beck A."/>
            <person name="Borzym K."/>
            <person name="Heitmann K."/>
            <person name="Rabus R."/>
            <person name="Schlesner H."/>
            <person name="Amann R."/>
            <person name="Reinhardt R."/>
        </authorList>
    </citation>
    <scope>NUCLEOTIDE SEQUENCE [LARGE SCALE GENOMIC DNA]</scope>
    <source>
        <strain evidence="4">DSM 10527 / NCIMB 13988 / SH1</strain>
    </source>
</reference>
<feature type="domain" description="Gfo/Idh/MocA-like oxidoreductase bacterial type C-terminal" evidence="2">
    <location>
        <begin position="227"/>
        <end position="287"/>
    </location>
</feature>
<dbReference type="SUPFAM" id="SSF51735">
    <property type="entry name" value="NAD(P)-binding Rossmann-fold domains"/>
    <property type="match status" value="1"/>
</dbReference>
<dbReference type="InterPro" id="IPR036291">
    <property type="entry name" value="NAD(P)-bd_dom_sf"/>
</dbReference>
<dbReference type="OrthoDB" id="9788246at2"/>
<dbReference type="eggNOG" id="COG0673">
    <property type="taxonomic scope" value="Bacteria"/>
</dbReference>
<gene>
    <name evidence="3" type="ordered locus">RB3317</name>
</gene>
<dbReference type="EMBL" id="BX294138">
    <property type="protein sequence ID" value="CAD73120.1"/>
    <property type="molecule type" value="Genomic_DNA"/>
</dbReference>
<dbReference type="Pfam" id="PF19051">
    <property type="entry name" value="GFO_IDH_MocA_C2"/>
    <property type="match status" value="2"/>
</dbReference>
<dbReference type="PATRIC" id="fig|243090.15.peg.1530"/>
<feature type="domain" description="Gfo/Idh/MocA-like oxidoreductase bacterial type C-terminal" evidence="2">
    <location>
        <begin position="403"/>
        <end position="474"/>
    </location>
</feature>
<dbReference type="STRING" id="243090.RB3317"/>
<accession>Q7UUF9</accession>
<dbReference type="Pfam" id="PF01408">
    <property type="entry name" value="GFO_IDH_MocA"/>
    <property type="match status" value="1"/>
</dbReference>
<dbReference type="InterPro" id="IPR006311">
    <property type="entry name" value="TAT_signal"/>
</dbReference>
<dbReference type="PANTHER" id="PTHR43818">
    <property type="entry name" value="BCDNA.GH03377"/>
    <property type="match status" value="1"/>
</dbReference>
<keyword evidence="4" id="KW-1185">Reference proteome</keyword>
<dbReference type="PROSITE" id="PS51318">
    <property type="entry name" value="TAT"/>
    <property type="match status" value="1"/>
</dbReference>
<dbReference type="EnsemblBacteria" id="CAD73120">
    <property type="protein sequence ID" value="CAD73120"/>
    <property type="gene ID" value="RB3317"/>
</dbReference>
<dbReference type="AlphaFoldDB" id="Q7UUF9"/>
<dbReference type="GO" id="GO:0000166">
    <property type="term" value="F:nucleotide binding"/>
    <property type="evidence" value="ECO:0007669"/>
    <property type="project" value="InterPro"/>
</dbReference>
<dbReference type="InterPro" id="IPR050463">
    <property type="entry name" value="Gfo/Idh/MocA_oxidrdct_glycsds"/>
</dbReference>
<dbReference type="KEGG" id="rba:RB3317"/>
<proteinExistence type="predicted"/>
<dbReference type="PANTHER" id="PTHR43818:SF5">
    <property type="entry name" value="OXIDOREDUCTASE FAMILY PROTEIN"/>
    <property type="match status" value="1"/>
</dbReference>
<dbReference type="Gene3D" id="3.40.50.720">
    <property type="entry name" value="NAD(P)-binding Rossmann-like Domain"/>
    <property type="match status" value="1"/>
</dbReference>
<feature type="domain" description="Gfo/Idh/MocA-like oxidoreductase N-terminal" evidence="1">
    <location>
        <begin position="62"/>
        <end position="186"/>
    </location>
</feature>
<organism evidence="3 4">
    <name type="scientific">Rhodopirellula baltica (strain DSM 10527 / NCIMB 13988 / SH1)</name>
    <dbReference type="NCBI Taxonomy" id="243090"/>
    <lineage>
        <taxon>Bacteria</taxon>
        <taxon>Pseudomonadati</taxon>
        <taxon>Planctomycetota</taxon>
        <taxon>Planctomycetia</taxon>
        <taxon>Pirellulales</taxon>
        <taxon>Pirellulaceae</taxon>
        <taxon>Rhodopirellula</taxon>
    </lineage>
</organism>
<evidence type="ECO:0000259" key="1">
    <source>
        <dbReference type="Pfam" id="PF01408"/>
    </source>
</evidence>
<dbReference type="SUPFAM" id="SSF55347">
    <property type="entry name" value="Glyceraldehyde-3-phosphate dehydrogenase-like, C-terminal domain"/>
    <property type="match status" value="1"/>
</dbReference>
<dbReference type="Proteomes" id="UP000001025">
    <property type="component" value="Chromosome"/>
</dbReference>